<feature type="transmembrane region" description="Helical" evidence="9">
    <location>
        <begin position="227"/>
        <end position="244"/>
    </location>
</feature>
<keyword evidence="4 9" id="KW-1133">Transmembrane helix</keyword>
<dbReference type="GO" id="GO:0005247">
    <property type="term" value="F:voltage-gated chloride channel activity"/>
    <property type="evidence" value="ECO:0007669"/>
    <property type="project" value="TreeGrafter"/>
</dbReference>
<feature type="domain" description="CBS" evidence="10">
    <location>
        <begin position="518"/>
        <end position="573"/>
    </location>
</feature>
<evidence type="ECO:0000256" key="6">
    <source>
        <dbReference type="ARBA" id="ARBA00023136"/>
    </source>
</evidence>
<dbReference type="InterPro" id="IPR046342">
    <property type="entry name" value="CBS_dom_sf"/>
</dbReference>
<dbReference type="Gene3D" id="3.40.50.12370">
    <property type="match status" value="1"/>
</dbReference>
<gene>
    <name evidence="11" type="ORF">C7B77_13365</name>
</gene>
<evidence type="ECO:0000256" key="7">
    <source>
        <dbReference type="ARBA" id="ARBA00023214"/>
    </source>
</evidence>
<evidence type="ECO:0000259" key="10">
    <source>
        <dbReference type="PROSITE" id="PS51371"/>
    </source>
</evidence>
<feature type="domain" description="CBS" evidence="10">
    <location>
        <begin position="455"/>
        <end position="510"/>
    </location>
</feature>
<dbReference type="Pfam" id="PF00582">
    <property type="entry name" value="Usp"/>
    <property type="match status" value="2"/>
</dbReference>
<dbReference type="InterPro" id="IPR001807">
    <property type="entry name" value="ClC"/>
</dbReference>
<protein>
    <submittedName>
        <fullName evidence="11">Chloride channel protein</fullName>
    </submittedName>
</protein>
<evidence type="ECO:0000256" key="1">
    <source>
        <dbReference type="ARBA" id="ARBA00004141"/>
    </source>
</evidence>
<dbReference type="InterPro" id="IPR000644">
    <property type="entry name" value="CBS_dom"/>
</dbReference>
<reference evidence="11 12" key="1">
    <citation type="submission" date="2018-03" db="EMBL/GenBank/DDBJ databases">
        <title>The ancient ancestry and fast evolution of plastids.</title>
        <authorList>
            <person name="Moore K.R."/>
            <person name="Magnabosco C."/>
            <person name="Momper L."/>
            <person name="Gold D.A."/>
            <person name="Bosak T."/>
            <person name="Fournier G.P."/>
        </authorList>
    </citation>
    <scope>NUCLEOTIDE SEQUENCE [LARGE SCALE GENOMIC DNA]</scope>
    <source>
        <strain evidence="11 12">CCALA 037</strain>
    </source>
</reference>
<dbReference type="SUPFAM" id="SSF52402">
    <property type="entry name" value="Adenine nucleotide alpha hydrolases-like"/>
    <property type="match status" value="2"/>
</dbReference>
<evidence type="ECO:0000256" key="9">
    <source>
        <dbReference type="SAM" id="Phobius"/>
    </source>
</evidence>
<dbReference type="PANTHER" id="PTHR45711">
    <property type="entry name" value="CHLORIDE CHANNEL PROTEIN"/>
    <property type="match status" value="1"/>
</dbReference>
<keyword evidence="2" id="KW-0813">Transport</keyword>
<organism evidence="11 12">
    <name type="scientific">Chamaesiphon polymorphus CCALA 037</name>
    <dbReference type="NCBI Taxonomy" id="2107692"/>
    <lineage>
        <taxon>Bacteria</taxon>
        <taxon>Bacillati</taxon>
        <taxon>Cyanobacteriota</taxon>
        <taxon>Cyanophyceae</taxon>
        <taxon>Gomontiellales</taxon>
        <taxon>Chamaesiphonaceae</taxon>
        <taxon>Chamaesiphon</taxon>
    </lineage>
</organism>
<evidence type="ECO:0000256" key="3">
    <source>
        <dbReference type="ARBA" id="ARBA00022692"/>
    </source>
</evidence>
<comment type="caution">
    <text evidence="11">The sequence shown here is derived from an EMBL/GenBank/DDBJ whole genome shotgun (WGS) entry which is preliminary data.</text>
</comment>
<evidence type="ECO:0000256" key="5">
    <source>
        <dbReference type="ARBA" id="ARBA00023065"/>
    </source>
</evidence>
<dbReference type="SUPFAM" id="SSF81340">
    <property type="entry name" value="Clc chloride channel"/>
    <property type="match status" value="1"/>
</dbReference>
<feature type="transmembrane region" description="Helical" evidence="9">
    <location>
        <begin position="189"/>
        <end position="206"/>
    </location>
</feature>
<dbReference type="SMART" id="SM00116">
    <property type="entry name" value="CBS"/>
    <property type="match status" value="2"/>
</dbReference>
<dbReference type="CDD" id="cd01031">
    <property type="entry name" value="EriC"/>
    <property type="match status" value="1"/>
</dbReference>
<proteinExistence type="predicted"/>
<comment type="subcellular location">
    <subcellularLocation>
        <location evidence="1">Membrane</location>
        <topology evidence="1">Multi-pass membrane protein</topology>
    </subcellularLocation>
</comment>
<dbReference type="Pfam" id="PF00571">
    <property type="entry name" value="CBS"/>
    <property type="match status" value="2"/>
</dbReference>
<keyword evidence="5" id="KW-0406">Ion transport</keyword>
<accession>A0A2T1GES6</accession>
<keyword evidence="6 9" id="KW-0472">Membrane</keyword>
<dbReference type="InterPro" id="IPR014743">
    <property type="entry name" value="Cl-channel_core"/>
</dbReference>
<feature type="transmembrane region" description="Helical" evidence="9">
    <location>
        <begin position="153"/>
        <end position="177"/>
    </location>
</feature>
<name>A0A2T1GES6_9CYAN</name>
<dbReference type="Gene3D" id="1.10.3080.10">
    <property type="entry name" value="Clc chloride channel"/>
    <property type="match status" value="1"/>
</dbReference>
<evidence type="ECO:0000256" key="4">
    <source>
        <dbReference type="ARBA" id="ARBA00022989"/>
    </source>
</evidence>
<feature type="transmembrane region" description="Helical" evidence="9">
    <location>
        <begin position="16"/>
        <end position="35"/>
    </location>
</feature>
<evidence type="ECO:0000313" key="11">
    <source>
        <dbReference type="EMBL" id="PSB55966.1"/>
    </source>
</evidence>
<dbReference type="GO" id="GO:0005886">
    <property type="term" value="C:plasma membrane"/>
    <property type="evidence" value="ECO:0007669"/>
    <property type="project" value="TreeGrafter"/>
</dbReference>
<keyword evidence="12" id="KW-1185">Reference proteome</keyword>
<evidence type="ECO:0000256" key="2">
    <source>
        <dbReference type="ARBA" id="ARBA00022448"/>
    </source>
</evidence>
<dbReference type="RefSeq" id="WP_106305400.1">
    <property type="nucleotide sequence ID" value="NZ_PVWO01000153.1"/>
</dbReference>
<dbReference type="PANTHER" id="PTHR45711:SF10">
    <property type="entry name" value="CHLORIDE CHANNEL PROTEIN"/>
    <property type="match status" value="1"/>
</dbReference>
<dbReference type="PRINTS" id="PR00762">
    <property type="entry name" value="CLCHANNEL"/>
</dbReference>
<dbReference type="OrthoDB" id="9812438at2"/>
<keyword evidence="3 9" id="KW-0812">Transmembrane</keyword>
<dbReference type="PROSITE" id="PS51371">
    <property type="entry name" value="CBS"/>
    <property type="match status" value="2"/>
</dbReference>
<keyword evidence="8" id="KW-0129">CBS domain</keyword>
<feature type="transmembrane region" description="Helical" evidence="9">
    <location>
        <begin position="306"/>
        <end position="325"/>
    </location>
</feature>
<feature type="transmembrane region" description="Helical" evidence="9">
    <location>
        <begin position="399"/>
        <end position="416"/>
    </location>
</feature>
<evidence type="ECO:0000313" key="12">
    <source>
        <dbReference type="Proteomes" id="UP000238937"/>
    </source>
</evidence>
<dbReference type="SUPFAM" id="SSF54631">
    <property type="entry name" value="CBS-domain pair"/>
    <property type="match status" value="1"/>
</dbReference>
<dbReference type="CDD" id="cd00293">
    <property type="entry name" value="USP-like"/>
    <property type="match status" value="1"/>
</dbReference>
<dbReference type="Gene3D" id="3.10.580.10">
    <property type="entry name" value="CBS-domain"/>
    <property type="match status" value="1"/>
</dbReference>
<keyword evidence="7" id="KW-0868">Chloride</keyword>
<evidence type="ECO:0000256" key="8">
    <source>
        <dbReference type="PROSITE-ProRule" id="PRU00703"/>
    </source>
</evidence>
<feature type="transmembrane region" description="Helical" evidence="9">
    <location>
        <begin position="264"/>
        <end position="286"/>
    </location>
</feature>
<dbReference type="Pfam" id="PF00654">
    <property type="entry name" value="Voltage_CLC"/>
    <property type="match status" value="1"/>
</dbReference>
<sequence>MWSDRQLRQLLRPKPIAIMEACAIGIVSALAGVGLKQSVVWLEAWRVDLAGTFSPWLVLPLIGICGGYLSGLLVERLAPEAAGSGIPQVKAALGYFPIALDLRVAAVKWVSTALSLGSGFALGRQGPTVQIGAALAAQLSYWTHTSPTHQRQLIAAGAAAGLAASFNAPIAGVLFAIEELLQDVSDLTLGTAIIAAVVGGVISRAIGGRGMVPDLSHIQIQFSLAEIPLPICVGILAGLLGVWCNRCLLGSLKFYQWQFRARSLAVKLAVAGGITGILSIILPHALLTSRDLQDLAILGRIDWQSAAWILGGQFLLCLVGFGASAPGGLFEPSLILGAALGDLVATGMQSGYAQGLLPIDLVVSSPTVYALTGMSAVFSAITHRPMVAIAIVWEMTAQFDLILPLMLGSVVAYLVAEKLFPGSIYQHLLIGKGINLNLPDLAQQSWVGLTAADLMQRRVETLSSQMTIAAALQAFADSSHRGFPIVEQGKLVGILTQRDLADIQQQQWDLQTPISALMTQRVIAVRPQDALTSVLYLLDRHQIGRLPVVEGRKLVGIITRADIIRAEAERVSSTVSPLGTRPEPSYLVYRTQRLLVPLSNPQTADILLRLAAEIALKSNYELECLHAIVIPRSRIPAETPVDLSVSRQLCDRAVALGRTLGISVHTQIRVTHNVAATILETISDRHIDLLCMGWQGKTTTPGMVFGSTVDTAIRQAPCNVMLVKLGARLQLHVGAGKSSAVDAMMRLTQLNRWLVPISGGPNTEYALQLLPALVALNREPEIHLCQVFAPTDDCPDRSSLNIAADFIRQSTDIVAKIATVYADDVPSAAIDFAIEQQCNVIILGASREGLLQQSIHGNIPNAIARGSDCTTIVVRAAISGSN</sequence>
<dbReference type="Proteomes" id="UP000238937">
    <property type="component" value="Unassembled WGS sequence"/>
</dbReference>
<dbReference type="AlphaFoldDB" id="A0A2T1GES6"/>
<feature type="transmembrane region" description="Helical" evidence="9">
    <location>
        <begin position="55"/>
        <end position="74"/>
    </location>
</feature>
<dbReference type="InterPro" id="IPR006016">
    <property type="entry name" value="UspA"/>
</dbReference>
<dbReference type="EMBL" id="PVWO01000153">
    <property type="protein sequence ID" value="PSB55966.1"/>
    <property type="molecule type" value="Genomic_DNA"/>
</dbReference>